<dbReference type="EMBL" id="PYMJ01000019">
    <property type="protein sequence ID" value="PSU46782.1"/>
    <property type="molecule type" value="Genomic_DNA"/>
</dbReference>
<dbReference type="OrthoDB" id="6401193at2"/>
<evidence type="ECO:0008006" key="3">
    <source>
        <dbReference type="Google" id="ProtNLM"/>
    </source>
</evidence>
<dbReference type="AlphaFoldDB" id="A0A2T3JD14"/>
<reference evidence="1 2" key="1">
    <citation type="submission" date="2018-01" db="EMBL/GenBank/DDBJ databases">
        <title>Whole genome sequencing of Histamine producing bacteria.</title>
        <authorList>
            <person name="Butler K."/>
        </authorList>
    </citation>
    <scope>NUCLEOTIDE SEQUENCE [LARGE SCALE GENOMIC DNA]</scope>
    <source>
        <strain evidence="1 2">JCM 12947</strain>
    </source>
</reference>
<gene>
    <name evidence="1" type="ORF">C9J12_17600</name>
</gene>
<dbReference type="Proteomes" id="UP000240987">
    <property type="component" value="Unassembled WGS sequence"/>
</dbReference>
<accession>A0A2T3JD14</accession>
<sequence length="102" mass="11806">MLTTSQCTHTKVMSFFNDYSEENKRRLYNVLTEEIDMLLTQAMALDSTQRDEVAALQHKFKGICRYLNIESDMIKLAKETKSELVANTLTLQQLLNDIESEI</sequence>
<comment type="caution">
    <text evidence="1">The sequence shown here is derived from an EMBL/GenBank/DDBJ whole genome shotgun (WGS) entry which is preliminary data.</text>
</comment>
<evidence type="ECO:0000313" key="2">
    <source>
        <dbReference type="Proteomes" id="UP000240987"/>
    </source>
</evidence>
<name>A0A2T3JD14_9GAMM</name>
<evidence type="ECO:0000313" key="1">
    <source>
        <dbReference type="EMBL" id="PSU46782.1"/>
    </source>
</evidence>
<organism evidence="1 2">
    <name type="scientific">Photobacterium frigidiphilum</name>
    <dbReference type="NCBI Taxonomy" id="264736"/>
    <lineage>
        <taxon>Bacteria</taxon>
        <taxon>Pseudomonadati</taxon>
        <taxon>Pseudomonadota</taxon>
        <taxon>Gammaproteobacteria</taxon>
        <taxon>Vibrionales</taxon>
        <taxon>Vibrionaceae</taxon>
        <taxon>Photobacterium</taxon>
    </lineage>
</organism>
<proteinExistence type="predicted"/>
<dbReference type="RefSeq" id="WP_107243906.1">
    <property type="nucleotide sequence ID" value="NZ_PYMJ01000019.1"/>
</dbReference>
<keyword evidence="2" id="KW-1185">Reference proteome</keyword>
<protein>
    <recommendedName>
        <fullName evidence="3">Phosphorelay protein LuxU</fullName>
    </recommendedName>
</protein>